<dbReference type="InterPro" id="IPR029063">
    <property type="entry name" value="SAM-dependent_MTases_sf"/>
</dbReference>
<evidence type="ECO:0000256" key="5">
    <source>
        <dbReference type="ARBA" id="ARBA00023002"/>
    </source>
</evidence>
<evidence type="ECO:0000256" key="3">
    <source>
        <dbReference type="ARBA" id="ARBA00022603"/>
    </source>
</evidence>
<feature type="region of interest" description="Disordered" evidence="8">
    <location>
        <begin position="2498"/>
        <end position="2553"/>
    </location>
</feature>
<keyword evidence="13" id="KW-1185">Reference proteome</keyword>
<dbReference type="Pfam" id="PF21089">
    <property type="entry name" value="PKS_DH_N"/>
    <property type="match status" value="1"/>
</dbReference>
<dbReference type="SMART" id="SM00827">
    <property type="entry name" value="PKS_AT"/>
    <property type="match status" value="1"/>
</dbReference>
<accession>A0A0F7ZF66</accession>
<dbReference type="InterPro" id="IPR032821">
    <property type="entry name" value="PKS_assoc"/>
</dbReference>
<evidence type="ECO:0000313" key="13">
    <source>
        <dbReference type="Proteomes" id="UP000054481"/>
    </source>
</evidence>
<dbReference type="PANTHER" id="PTHR43775:SF20">
    <property type="entry name" value="HYBRID PKS-NRPS SYNTHETASE APDA"/>
    <property type="match status" value="1"/>
</dbReference>
<keyword evidence="2" id="KW-0597">Phosphoprotein</keyword>
<dbReference type="GO" id="GO:0008168">
    <property type="term" value="F:methyltransferase activity"/>
    <property type="evidence" value="ECO:0007669"/>
    <property type="project" value="UniProtKB-KW"/>
</dbReference>
<dbReference type="Gene3D" id="3.40.366.10">
    <property type="entry name" value="Malonyl-Coenzyme A Acyl Carrier Protein, domain 2"/>
    <property type="match status" value="1"/>
</dbReference>
<dbReference type="EMBL" id="KQ030851">
    <property type="protein sequence ID" value="KJZ68606.1"/>
    <property type="molecule type" value="Genomic_DNA"/>
</dbReference>
<dbReference type="Gene3D" id="3.40.50.150">
    <property type="entry name" value="Vaccinia Virus protein VP39"/>
    <property type="match status" value="1"/>
</dbReference>
<dbReference type="SUPFAM" id="SSF53901">
    <property type="entry name" value="Thiolase-like"/>
    <property type="match status" value="1"/>
</dbReference>
<dbReference type="InterPro" id="IPR014030">
    <property type="entry name" value="Ketoacyl_synth_N"/>
</dbReference>
<dbReference type="InterPro" id="IPR057326">
    <property type="entry name" value="KR_dom"/>
</dbReference>
<dbReference type="Pfam" id="PF00109">
    <property type="entry name" value="ketoacyl-synt"/>
    <property type="match status" value="1"/>
</dbReference>
<reference evidence="12 13" key="1">
    <citation type="journal article" date="2014" name="Genome Biol. Evol.">
        <title>Comparative genomics and transcriptomics analyses reveal divergent lifestyle features of nematode endoparasitic fungus Hirsutella minnesotensis.</title>
        <authorList>
            <person name="Lai Y."/>
            <person name="Liu K."/>
            <person name="Zhang X."/>
            <person name="Zhang X."/>
            <person name="Li K."/>
            <person name="Wang N."/>
            <person name="Shu C."/>
            <person name="Wu Y."/>
            <person name="Wang C."/>
            <person name="Bushley K.E."/>
            <person name="Xiang M."/>
            <person name="Liu X."/>
        </authorList>
    </citation>
    <scope>NUCLEOTIDE SEQUENCE [LARGE SCALE GENOMIC DNA]</scope>
    <source>
        <strain evidence="12 13">3608</strain>
    </source>
</reference>
<evidence type="ECO:0000259" key="9">
    <source>
        <dbReference type="PROSITE" id="PS50075"/>
    </source>
</evidence>
<evidence type="ECO:0000256" key="4">
    <source>
        <dbReference type="ARBA" id="ARBA00022679"/>
    </source>
</evidence>
<dbReference type="CDD" id="cd02440">
    <property type="entry name" value="AdoMet_MTases"/>
    <property type="match status" value="1"/>
</dbReference>
<feature type="domain" description="Carrier" evidence="9">
    <location>
        <begin position="2411"/>
        <end position="2487"/>
    </location>
</feature>
<dbReference type="SUPFAM" id="SSF47336">
    <property type="entry name" value="ACP-like"/>
    <property type="match status" value="1"/>
</dbReference>
<dbReference type="PANTHER" id="PTHR43775">
    <property type="entry name" value="FATTY ACID SYNTHASE"/>
    <property type="match status" value="1"/>
</dbReference>
<dbReference type="PROSITE" id="PS50075">
    <property type="entry name" value="CARRIER"/>
    <property type="match status" value="1"/>
</dbReference>
<dbReference type="Proteomes" id="UP000054481">
    <property type="component" value="Unassembled WGS sequence"/>
</dbReference>
<evidence type="ECO:0000313" key="12">
    <source>
        <dbReference type="EMBL" id="KJZ68606.1"/>
    </source>
</evidence>
<dbReference type="Gene3D" id="1.10.1200.10">
    <property type="entry name" value="ACP-like"/>
    <property type="match status" value="1"/>
</dbReference>
<dbReference type="InterPro" id="IPR014043">
    <property type="entry name" value="Acyl_transferase_dom"/>
</dbReference>
<name>A0A0F7ZF66_9HYPO</name>
<feature type="active site" description="Proton acceptor; for dehydratase activity" evidence="7">
    <location>
        <position position="972"/>
    </location>
</feature>
<dbReference type="Pfam" id="PF00698">
    <property type="entry name" value="Acyl_transf_1"/>
    <property type="match status" value="1"/>
</dbReference>
<evidence type="ECO:0000256" key="6">
    <source>
        <dbReference type="ARBA" id="ARBA00023268"/>
    </source>
</evidence>
<dbReference type="GO" id="GO:0004312">
    <property type="term" value="F:fatty acid synthase activity"/>
    <property type="evidence" value="ECO:0007669"/>
    <property type="project" value="TreeGrafter"/>
</dbReference>
<dbReference type="SMART" id="SM00825">
    <property type="entry name" value="PKS_KS"/>
    <property type="match status" value="1"/>
</dbReference>
<dbReference type="InterPro" id="IPR020806">
    <property type="entry name" value="PKS_PP-bd"/>
</dbReference>
<dbReference type="Pfam" id="PF14765">
    <property type="entry name" value="PS-DH"/>
    <property type="match status" value="1"/>
</dbReference>
<evidence type="ECO:0000259" key="11">
    <source>
        <dbReference type="PROSITE" id="PS52019"/>
    </source>
</evidence>
<dbReference type="InterPro" id="IPR036291">
    <property type="entry name" value="NAD(P)-bd_dom_sf"/>
</dbReference>
<evidence type="ECO:0000256" key="1">
    <source>
        <dbReference type="ARBA" id="ARBA00022450"/>
    </source>
</evidence>
<dbReference type="InterPro" id="IPR016035">
    <property type="entry name" value="Acyl_Trfase/lysoPLipase"/>
</dbReference>
<feature type="domain" description="Ketosynthase family 3 (KS3)" evidence="10">
    <location>
        <begin position="5"/>
        <end position="436"/>
    </location>
</feature>
<dbReference type="Gene3D" id="3.10.129.110">
    <property type="entry name" value="Polyketide synthase dehydratase"/>
    <property type="match status" value="1"/>
</dbReference>
<dbReference type="SUPFAM" id="SSF53335">
    <property type="entry name" value="S-adenosyl-L-methionine-dependent methyltransferases"/>
    <property type="match status" value="1"/>
</dbReference>
<dbReference type="InterPro" id="IPR050091">
    <property type="entry name" value="PKS_NRPS_Biosynth_Enz"/>
</dbReference>
<feature type="region of interest" description="N-terminal hotdog fold" evidence="7">
    <location>
        <begin position="940"/>
        <end position="1076"/>
    </location>
</feature>
<dbReference type="InterPro" id="IPR049900">
    <property type="entry name" value="PKS_mFAS_DH"/>
</dbReference>
<dbReference type="SUPFAM" id="SSF52151">
    <property type="entry name" value="FabD/lysophospholipase-like"/>
    <property type="match status" value="1"/>
</dbReference>
<dbReference type="SMART" id="SM00826">
    <property type="entry name" value="PKS_DH"/>
    <property type="match status" value="1"/>
</dbReference>
<dbReference type="CDD" id="cd00833">
    <property type="entry name" value="PKS"/>
    <property type="match status" value="1"/>
</dbReference>
<evidence type="ECO:0000259" key="10">
    <source>
        <dbReference type="PROSITE" id="PS52004"/>
    </source>
</evidence>
<dbReference type="GO" id="GO:0006633">
    <property type="term" value="P:fatty acid biosynthetic process"/>
    <property type="evidence" value="ECO:0007669"/>
    <property type="project" value="TreeGrafter"/>
</dbReference>
<dbReference type="OrthoDB" id="329835at2759"/>
<dbReference type="Pfam" id="PF00550">
    <property type="entry name" value="PP-binding"/>
    <property type="match status" value="1"/>
</dbReference>
<evidence type="ECO:0000256" key="7">
    <source>
        <dbReference type="PROSITE-ProRule" id="PRU01363"/>
    </source>
</evidence>
<dbReference type="SMART" id="SM00823">
    <property type="entry name" value="PKS_PP"/>
    <property type="match status" value="1"/>
</dbReference>
<feature type="active site" description="Proton donor; for dehydratase activity" evidence="7">
    <location>
        <position position="1153"/>
    </location>
</feature>
<proteinExistence type="predicted"/>
<dbReference type="Gene3D" id="3.40.47.10">
    <property type="match status" value="1"/>
</dbReference>
<dbReference type="InterPro" id="IPR020807">
    <property type="entry name" value="PKS_DH"/>
</dbReference>
<dbReference type="Pfam" id="PF08659">
    <property type="entry name" value="KR"/>
    <property type="match status" value="1"/>
</dbReference>
<dbReference type="PROSITE" id="PS52004">
    <property type="entry name" value="KS3_2"/>
    <property type="match status" value="1"/>
</dbReference>
<keyword evidence="1" id="KW-0596">Phosphopantetheine</keyword>
<dbReference type="InterPro" id="IPR014031">
    <property type="entry name" value="Ketoacyl_synth_C"/>
</dbReference>
<evidence type="ECO:0000256" key="8">
    <source>
        <dbReference type="SAM" id="MobiDB-lite"/>
    </source>
</evidence>
<dbReference type="InterPro" id="IPR013968">
    <property type="entry name" value="PKS_KR"/>
</dbReference>
<dbReference type="InterPro" id="IPR049552">
    <property type="entry name" value="PKS_DH_N"/>
</dbReference>
<dbReference type="SUPFAM" id="SSF55048">
    <property type="entry name" value="Probable ACP-binding domain of malonyl-CoA ACP transacylase"/>
    <property type="match status" value="1"/>
</dbReference>
<keyword evidence="5" id="KW-0560">Oxidoreductase</keyword>
<gene>
    <name evidence="12" type="ORF">HIM_12004</name>
</gene>
<dbReference type="Pfam" id="PF08242">
    <property type="entry name" value="Methyltransf_12"/>
    <property type="match status" value="1"/>
</dbReference>
<dbReference type="InterPro" id="IPR013217">
    <property type="entry name" value="Methyltransf_12"/>
</dbReference>
<dbReference type="Pfam" id="PF16197">
    <property type="entry name" value="KAsynt_C_assoc"/>
    <property type="match status" value="1"/>
</dbReference>
<dbReference type="Gene3D" id="3.40.50.720">
    <property type="entry name" value="NAD(P)-binding Rossmann-like Domain"/>
    <property type="match status" value="1"/>
</dbReference>
<dbReference type="Pfam" id="PF02801">
    <property type="entry name" value="Ketoacyl-synt_C"/>
    <property type="match status" value="1"/>
</dbReference>
<organism evidence="12 13">
    <name type="scientific">Hirsutella minnesotensis 3608</name>
    <dbReference type="NCBI Taxonomy" id="1043627"/>
    <lineage>
        <taxon>Eukaryota</taxon>
        <taxon>Fungi</taxon>
        <taxon>Dikarya</taxon>
        <taxon>Ascomycota</taxon>
        <taxon>Pezizomycotina</taxon>
        <taxon>Sordariomycetes</taxon>
        <taxon>Hypocreomycetidae</taxon>
        <taxon>Hypocreales</taxon>
        <taxon>Ophiocordycipitaceae</taxon>
        <taxon>Hirsutella</taxon>
    </lineage>
</organism>
<evidence type="ECO:0000256" key="2">
    <source>
        <dbReference type="ARBA" id="ARBA00022553"/>
    </source>
</evidence>
<dbReference type="GO" id="GO:0044550">
    <property type="term" value="P:secondary metabolite biosynthetic process"/>
    <property type="evidence" value="ECO:0007669"/>
    <property type="project" value="TreeGrafter"/>
</dbReference>
<dbReference type="InterPro" id="IPR001227">
    <property type="entry name" value="Ac_transferase_dom_sf"/>
</dbReference>
<dbReference type="PROSITE" id="PS52019">
    <property type="entry name" value="PKS_MFAS_DH"/>
    <property type="match status" value="1"/>
</dbReference>
<dbReference type="InterPro" id="IPR036736">
    <property type="entry name" value="ACP-like_sf"/>
</dbReference>
<keyword evidence="4" id="KW-0808">Transferase</keyword>
<dbReference type="GO" id="GO:0016491">
    <property type="term" value="F:oxidoreductase activity"/>
    <property type="evidence" value="ECO:0007669"/>
    <property type="project" value="UniProtKB-KW"/>
</dbReference>
<dbReference type="SMART" id="SM00822">
    <property type="entry name" value="PKS_KR"/>
    <property type="match status" value="1"/>
</dbReference>
<dbReference type="InterPro" id="IPR016036">
    <property type="entry name" value="Malonyl_transacylase_ACP-bd"/>
</dbReference>
<feature type="domain" description="PKS/mFAS DH" evidence="11">
    <location>
        <begin position="940"/>
        <end position="1246"/>
    </location>
</feature>
<dbReference type="InterPro" id="IPR049551">
    <property type="entry name" value="PKS_DH_C"/>
</dbReference>
<keyword evidence="6" id="KW-0511">Multifunctional enzyme</keyword>
<sequence length="2553" mass="279860">MAYVEEPIAVIGSGCRFPGGASSPSKLWDLLRAPRDVASKIDRFSASGFYHKDGSHHGTSNVLHSYLLEEDPRLFDAQFFNVPGSEADSIDPQQRVLLEVVYEALEASGHKIEELSGSPTAVYVGVMCNDYAHITYHDLESLPKYAATGTALSILSNRISYYFNWTGPSMTIDTACSSSLIATHQAVQALRKGESNLAVAAGANLIFGPTNYVAESNVNMLSPNGRSRMWDAKADGYARGEGVAAVILKRLSDAIADGDIIDCIIRETGANQDGRTPGITMPNSTSQANLIRQTYARAGLSTDKDRCQYFEAHGTGTKAGDPQEAGAIYEAFFGDKEVDNQDDVLYVGSIKTVIGHTEGTAGIAGLLRASLAMKHGLIPPNMHFDQLNPDIKPYYGRLEILKAARPWPALPPGVPKRASVNSFGFGGANAHAIIEAYEPNNTSNVEARSSTVALPFTFSANSEKTLASQIEAYLSYLETLDEDKTNLRDLAWTLSRRSAFSLRTSFSASTPDILRSKLTAALEAKTTEGKALGVRPSHKTRKILGIFTGQGAQWPRMGYRLVESSPFAATLLEVLDASLQALPEQDRPAWSLREELSKTAVSSDVMQGEYSQPLCAAVQIILVGLLKEVGITFDAVVGHSSGEIGAAHAAGFLSAQDAVRVAYYRGLYGKHAIGTRGASGAMAAVGTSMEDATELCELATMKKYGRFNVAASNSSASVTISGDEKAIDRAKFIFEDEKKFVRLLKVDSAYHSHHMEACAEPYLDAMARVRILVQEPDLSCRWYSSVLGGDLVTGDMKEQLAGSYWRDNLLQPVLFSQALEAALEDNGAPALALEIGPHPTLKGPASLVMEETLGSAVPYSGVLFRNSDDVEALSDAIGALWANVGSLDLAFGRLDAAFVKDALDKPSFLRSMPGYAWEHSQVFWAESRISKAMRLRPHGHDELLGVRLDSGENERRWRNFLKPGEIPWVRGHRIQGQTVFPGAGFVAMAIEAVKTFAKDAGEKMVLVELEDLTIRRALGFVDETLGAEIIVTLCNIQRNEAAHDIVCDFICEACPSKDVAPTTVSAARVRLSLGHGSPETLPSREQQSGAEKMTDVDTEIFYDSLAKQGYNYADMFKGITSLSRRTMASSGVINTQADKEYTCDLMVHPAPLDVAFQGLFGAIGAPGDGQLWTLMVPTVIRSIKINPFMCSQTACLGQDLLFDAQVQVMRSSQQVSGDIDVYDKDGNAMLQIEGLHVTPVTQVTSRDDAQKFSQTVWGLDKPDAARGYTEFWKEDNKAWEKSCFVERACFLYMKRLHAAIPEAEREDLPWHPRKYLNWVTSVVETAGAGAHPTIKKEWLGDTLETMEDAMNEFTIDHDEFSYLMTLGSNLIPFIKGEMSLLELFRDSDVLDHVYKHTYGVPEYNSYLGGLVEQLAHKSRQMEIFEIGAGTGSATEAIMDRIGDSFGSYTFTDISASFFPAAQELFKDEAEKFIYRTFNAEVSPAEQGFTEHRYDLVVASNVLHATKSIQSTLANVRKLLKPGGYLVLLEITDVDPVRQSFFFGSLPGWWLGEEDGRMHHPLLPQRDWDLSLRKSGFSGIDTSTPETGMFIVPLSVMLSQAMDTQMELIREPLALADSHGSVKLPKLVILVGQDAATAKVQDEILALLAPVTTEVHVIPRIENLEESHFGPKQLVLSLMELDTPVFSPFTPERWSAIQLLTEKSLNVLWLTRGVAGERPFSNMMTGVSRCLVHEKPDLRFQLVDYAVHEAVDPAYIASTLLRMHISSAWKSRMEPYMSAWVLEREIRVVEGQAMIPRIVPYRALDARYNASRRTIRKRVAFKDSVVAVDSQRGSYDLRRVTAPSWAVSPRADAVEVETLRSTLAAITIPSIGCLYLLFGRILSTGQTVLALSENLQSKVSVPQDLVLKVDVPEDQASCLLVFAANFFLGDYLLADSIKDTSFMVHEPTAVLGAALKQLAQDRNVVLHQTTSSPTGPRALETGAKYVHPRAHERTVLGLLPRNLSAFARFSDSQASPESGSHIEKHLPSYVRRLSPSGFLGDSAHTYRQASVKDALQMLEQAQAFFKTHTGLAATERVQELTADEIPGHQQDQKHFSIDLLDLSGQHSALAKLSPPEDEVHLRPDKTYWLAGLTGELGLTLTRWMIERGARYIVLTSRNPKVDEKWLEAIQATSATVLVLPMDITQAESVLETHKAINKALPPIAGVCNGAMVLNDGLVANQSYEDFNATLEPKVKGTQYLDSLFQKPDLDFFVIFSSLAYTTGNVGQASYAAANGFMVSVVEGRRRRGLAGSVMNLAGIYGIGYITRREANLMDRLEKMGYSNISEWDYLQFFAEAVLESRPDNSSAPGVWKLSSAIKPSDTDAKVQPPWLDVPRFSWYKTVRAKASNTEDEAVISMRDQLREQTTMDGVRKALLGGFVGNLYRLLGMRPEDKGISPSTSLIELGIDSLVAVDMRIWFTHELDLDLPVLKLLGGATVEDMVDDAVAKLSPALMPNVEDAPKADEVDSESFNEDTFLQSSSSDSADRCSEASETTATTPPQSVRGAASKGSGIDQ</sequence>
<protein>
    <submittedName>
        <fullName evidence="12">Uncharacterized protein</fullName>
    </submittedName>
</protein>
<dbReference type="InterPro" id="IPR009081">
    <property type="entry name" value="PP-bd_ACP"/>
</dbReference>
<dbReference type="InterPro" id="IPR042104">
    <property type="entry name" value="PKS_dehydratase_sf"/>
</dbReference>
<dbReference type="InterPro" id="IPR020841">
    <property type="entry name" value="PKS_Beta-ketoAc_synthase_dom"/>
</dbReference>
<dbReference type="InterPro" id="IPR016039">
    <property type="entry name" value="Thiolase-like"/>
</dbReference>
<dbReference type="GO" id="GO:0031177">
    <property type="term" value="F:phosphopantetheine binding"/>
    <property type="evidence" value="ECO:0007669"/>
    <property type="project" value="InterPro"/>
</dbReference>
<dbReference type="GO" id="GO:0032259">
    <property type="term" value="P:methylation"/>
    <property type="evidence" value="ECO:0007669"/>
    <property type="project" value="UniProtKB-KW"/>
</dbReference>
<feature type="region of interest" description="C-terminal hotdog fold" evidence="7">
    <location>
        <begin position="1093"/>
        <end position="1246"/>
    </location>
</feature>
<dbReference type="SUPFAM" id="SSF51735">
    <property type="entry name" value="NAD(P)-binding Rossmann-fold domains"/>
    <property type="match status" value="1"/>
</dbReference>
<keyword evidence="3" id="KW-0489">Methyltransferase</keyword>